<dbReference type="Gene3D" id="1.20.1070.10">
    <property type="entry name" value="Rhodopsin 7-helix transmembrane proteins"/>
    <property type="match status" value="1"/>
</dbReference>
<dbReference type="SUPFAM" id="SSF81321">
    <property type="entry name" value="Family A G protein-coupled receptor-like"/>
    <property type="match status" value="1"/>
</dbReference>
<accession>A0AAU9TW00</accession>
<evidence type="ECO:0000313" key="1">
    <source>
        <dbReference type="EMBL" id="CAH2089634.1"/>
    </source>
</evidence>
<reference evidence="1" key="1">
    <citation type="submission" date="2022-03" db="EMBL/GenBank/DDBJ databases">
        <authorList>
            <person name="Tunstrom K."/>
        </authorList>
    </citation>
    <scope>NUCLEOTIDE SEQUENCE</scope>
</reference>
<evidence type="ECO:0008006" key="3">
    <source>
        <dbReference type="Google" id="ProtNLM"/>
    </source>
</evidence>
<organism evidence="1 2">
    <name type="scientific">Euphydryas editha</name>
    <name type="common">Edith's checkerspot</name>
    <dbReference type="NCBI Taxonomy" id="104508"/>
    <lineage>
        <taxon>Eukaryota</taxon>
        <taxon>Metazoa</taxon>
        <taxon>Ecdysozoa</taxon>
        <taxon>Arthropoda</taxon>
        <taxon>Hexapoda</taxon>
        <taxon>Insecta</taxon>
        <taxon>Pterygota</taxon>
        <taxon>Neoptera</taxon>
        <taxon>Endopterygota</taxon>
        <taxon>Lepidoptera</taxon>
        <taxon>Glossata</taxon>
        <taxon>Ditrysia</taxon>
        <taxon>Papilionoidea</taxon>
        <taxon>Nymphalidae</taxon>
        <taxon>Nymphalinae</taxon>
        <taxon>Euphydryas</taxon>
    </lineage>
</organism>
<protein>
    <recommendedName>
        <fullName evidence="3">G-protein coupled receptors family 1 profile domain-containing protein</fullName>
    </recommendedName>
</protein>
<dbReference type="AlphaFoldDB" id="A0AAU9TW00"/>
<dbReference type="InterPro" id="IPR053219">
    <property type="entry name" value="GPCR_Dmsr-1"/>
</dbReference>
<gene>
    <name evidence="1" type="ORF">EEDITHA_LOCUS5668</name>
</gene>
<dbReference type="GO" id="GO:0008528">
    <property type="term" value="F:G protein-coupled peptide receptor activity"/>
    <property type="evidence" value="ECO:0007669"/>
    <property type="project" value="TreeGrafter"/>
</dbReference>
<keyword evidence="2" id="KW-1185">Reference proteome</keyword>
<dbReference type="PANTHER" id="PTHR46273:SF4">
    <property type="entry name" value="AT19640P"/>
    <property type="match status" value="1"/>
</dbReference>
<name>A0AAU9TW00_EUPED</name>
<dbReference type="EMBL" id="CAKOGL010000008">
    <property type="protein sequence ID" value="CAH2089634.1"/>
    <property type="molecule type" value="Genomic_DNA"/>
</dbReference>
<sequence length="114" mass="12957">MVILRRSDINVLLESFSLFCWSSTKVLRAPKVASSIPLEAGLMSGLLGRCFFKRCYDLFGELMDALALLNGAINFILYCSMSKQFRTNFRHILWNRCSPAPRASSHTELQTTYV</sequence>
<dbReference type="GO" id="GO:0005886">
    <property type="term" value="C:plasma membrane"/>
    <property type="evidence" value="ECO:0007669"/>
    <property type="project" value="TreeGrafter"/>
</dbReference>
<dbReference type="Proteomes" id="UP001153954">
    <property type="component" value="Unassembled WGS sequence"/>
</dbReference>
<proteinExistence type="predicted"/>
<comment type="caution">
    <text evidence="1">The sequence shown here is derived from an EMBL/GenBank/DDBJ whole genome shotgun (WGS) entry which is preliminary data.</text>
</comment>
<dbReference type="PANTHER" id="PTHR46273">
    <property type="entry name" value="MYOSUPPRESSIN RECEPTOR 1, ISOFORM B-RELATED"/>
    <property type="match status" value="1"/>
</dbReference>
<evidence type="ECO:0000313" key="2">
    <source>
        <dbReference type="Proteomes" id="UP001153954"/>
    </source>
</evidence>